<proteinExistence type="predicted"/>
<organism evidence="1 2">
    <name type="scientific">Spilikins virus</name>
    <dbReference type="NCBI Taxonomy" id="2895617"/>
    <lineage>
        <taxon>Viruses</taxon>
        <taxon>Riboviria</taxon>
        <taxon>Orthornavirae</taxon>
        <taxon>Negarnaviricota</taxon>
        <taxon>Polyploviricotina</taxon>
        <taxon>Bunyaviricetes</taxon>
        <taxon>Elliovirales</taxon>
        <taxon>Phasmaviridae</taxon>
        <taxon>Jonvirus</taxon>
        <taxon>Jonvirus spilikinsis</taxon>
    </lineage>
</organism>
<dbReference type="Proteomes" id="UP001263421">
    <property type="component" value="Genome"/>
</dbReference>
<sequence length="131" mass="14674">MRVIAFHFDGYQRVQISVTTETPTVEFKVIGELCFNSQHEVAHKVESSETGVVVRFFLYGSRSVGVLSLLPRNSDKIDSREALRCSVLSRTRAQRDIVAASYIANTAFIEFDNVKNNRAVGNHSRGYSTDS</sequence>
<reference evidence="1 2" key="1">
    <citation type="submission" date="2021-05" db="EMBL/GenBank/DDBJ databases">
        <title>Mosquito community composition shapes virus prevalence patterns along anthropogenic disturbance gradients.</title>
        <authorList>
            <person name="Hermanns K."/>
            <person name="Marklewitz M."/>
            <person name="Zirkel F."/>
            <person name="Kopp A."/>
            <person name="Kramer-Schadt S."/>
            <person name="Junglen S."/>
        </authorList>
    </citation>
    <scope>NUCLEOTIDE SEQUENCE [LARGE SCALE GENOMIC DNA]</scope>
    <source>
        <strain evidence="1 2">A28-CI-2004</strain>
    </source>
</reference>
<gene>
    <name evidence="1" type="primary">NSs</name>
</gene>
<protein>
    <submittedName>
        <fullName evidence="1">NSs protein</fullName>
    </submittedName>
</protein>
<keyword evidence="2" id="KW-1185">Reference proteome</keyword>
<name>A0AAE8ZP27_9VIRU</name>
<accession>A0AAE8ZP27</accession>
<evidence type="ECO:0000313" key="1">
    <source>
        <dbReference type="EMBL" id="ULE62107.1"/>
    </source>
</evidence>
<dbReference type="EMBL" id="MZ202271">
    <property type="protein sequence ID" value="ULE62107.1"/>
    <property type="molecule type" value="Viral_cRNA"/>
</dbReference>
<evidence type="ECO:0000313" key="2">
    <source>
        <dbReference type="Proteomes" id="UP001263421"/>
    </source>
</evidence>